<keyword evidence="2" id="KW-1185">Reference proteome</keyword>
<gene>
    <name evidence="1" type="ORF">GCM10022252_76220</name>
</gene>
<evidence type="ECO:0008006" key="3">
    <source>
        <dbReference type="Google" id="ProtNLM"/>
    </source>
</evidence>
<proteinExistence type="predicted"/>
<dbReference type="Proteomes" id="UP001501251">
    <property type="component" value="Unassembled WGS sequence"/>
</dbReference>
<sequence length="115" mass="12579">MAEPPYSHLLGLPEEWVLDATEAWHEAPRNHLGHIALDELMAFILARVAPTIQADAAARQRADSAAQVRQIFEDGPHGLANFRAFIKRHDRLITGDSVVAVGLALADELETPAKP</sequence>
<accession>A0ABP8BLF5</accession>
<comment type="caution">
    <text evidence="1">The sequence shown here is derived from an EMBL/GenBank/DDBJ whole genome shotgun (WGS) entry which is preliminary data.</text>
</comment>
<dbReference type="RefSeq" id="WP_344923200.1">
    <property type="nucleotide sequence ID" value="NZ_BAABAQ010000020.1"/>
</dbReference>
<protein>
    <recommendedName>
        <fullName evidence="3">Transposase</fullName>
    </recommendedName>
</protein>
<name>A0ABP8BLF5_9ACTN</name>
<evidence type="ECO:0000313" key="2">
    <source>
        <dbReference type="Proteomes" id="UP001501251"/>
    </source>
</evidence>
<reference evidence="2" key="1">
    <citation type="journal article" date="2019" name="Int. J. Syst. Evol. Microbiol.">
        <title>The Global Catalogue of Microorganisms (GCM) 10K type strain sequencing project: providing services to taxonomists for standard genome sequencing and annotation.</title>
        <authorList>
            <consortium name="The Broad Institute Genomics Platform"/>
            <consortium name="The Broad Institute Genome Sequencing Center for Infectious Disease"/>
            <person name="Wu L."/>
            <person name="Ma J."/>
        </authorList>
    </citation>
    <scope>NUCLEOTIDE SEQUENCE [LARGE SCALE GENOMIC DNA]</scope>
    <source>
        <strain evidence="2">JCM 17388</strain>
    </source>
</reference>
<dbReference type="EMBL" id="BAABAQ010000020">
    <property type="protein sequence ID" value="GAA4209546.1"/>
    <property type="molecule type" value="Genomic_DNA"/>
</dbReference>
<evidence type="ECO:0000313" key="1">
    <source>
        <dbReference type="EMBL" id="GAA4209546.1"/>
    </source>
</evidence>
<organism evidence="1 2">
    <name type="scientific">Streptosporangium oxazolinicum</name>
    <dbReference type="NCBI Taxonomy" id="909287"/>
    <lineage>
        <taxon>Bacteria</taxon>
        <taxon>Bacillati</taxon>
        <taxon>Actinomycetota</taxon>
        <taxon>Actinomycetes</taxon>
        <taxon>Streptosporangiales</taxon>
        <taxon>Streptosporangiaceae</taxon>
        <taxon>Streptosporangium</taxon>
    </lineage>
</organism>